<evidence type="ECO:0000313" key="2">
    <source>
        <dbReference type="EMBL" id="KAJ7638260.1"/>
    </source>
</evidence>
<dbReference type="Proteomes" id="UP001221142">
    <property type="component" value="Unassembled WGS sequence"/>
</dbReference>
<accession>A0AAD7C5G6</accession>
<proteinExistence type="predicted"/>
<dbReference type="AlphaFoldDB" id="A0AAD7C5G6"/>
<keyword evidence="3" id="KW-1185">Reference proteome</keyword>
<name>A0AAD7C5G6_9AGAR</name>
<dbReference type="Pfam" id="PF10544">
    <property type="entry name" value="T5orf172"/>
    <property type="match status" value="1"/>
</dbReference>
<gene>
    <name evidence="2" type="ORF">FB45DRAFT_1023065</name>
</gene>
<feature type="domain" description="Bacteriophage T5 Orf172 DNA-binding" evidence="1">
    <location>
        <begin position="64"/>
        <end position="149"/>
    </location>
</feature>
<sequence>MPNPIAPMDYRHSLPEPERVRILALMKVILASFPSLERAQAHLNLRMYKDDLPGDIYAGLEPRGSVKLGYSTQVDVRLLSHNARCGQHLWLFAYATPTPKLLESLIHLTLKDMGAHKRPRCCRRCRTRHREYFSEELDLGAYEDVIKCWLKVLGQPIERQYFL</sequence>
<dbReference type="EMBL" id="JARKIF010000005">
    <property type="protein sequence ID" value="KAJ7638260.1"/>
    <property type="molecule type" value="Genomic_DNA"/>
</dbReference>
<dbReference type="InterPro" id="IPR018306">
    <property type="entry name" value="Phage_T5_Orf172_DNA-bd"/>
</dbReference>
<evidence type="ECO:0000313" key="3">
    <source>
        <dbReference type="Proteomes" id="UP001221142"/>
    </source>
</evidence>
<evidence type="ECO:0000259" key="1">
    <source>
        <dbReference type="Pfam" id="PF10544"/>
    </source>
</evidence>
<protein>
    <recommendedName>
        <fullName evidence="1">Bacteriophage T5 Orf172 DNA-binding domain-containing protein</fullName>
    </recommendedName>
</protein>
<comment type="caution">
    <text evidence="2">The sequence shown here is derived from an EMBL/GenBank/DDBJ whole genome shotgun (WGS) entry which is preliminary data.</text>
</comment>
<organism evidence="2 3">
    <name type="scientific">Roridomyces roridus</name>
    <dbReference type="NCBI Taxonomy" id="1738132"/>
    <lineage>
        <taxon>Eukaryota</taxon>
        <taxon>Fungi</taxon>
        <taxon>Dikarya</taxon>
        <taxon>Basidiomycota</taxon>
        <taxon>Agaricomycotina</taxon>
        <taxon>Agaricomycetes</taxon>
        <taxon>Agaricomycetidae</taxon>
        <taxon>Agaricales</taxon>
        <taxon>Marasmiineae</taxon>
        <taxon>Mycenaceae</taxon>
        <taxon>Roridomyces</taxon>
    </lineage>
</organism>
<reference evidence="2" key="1">
    <citation type="submission" date="2023-03" db="EMBL/GenBank/DDBJ databases">
        <title>Massive genome expansion in bonnet fungi (Mycena s.s.) driven by repeated elements and novel gene families across ecological guilds.</title>
        <authorList>
            <consortium name="Lawrence Berkeley National Laboratory"/>
            <person name="Harder C.B."/>
            <person name="Miyauchi S."/>
            <person name="Viragh M."/>
            <person name="Kuo A."/>
            <person name="Thoen E."/>
            <person name="Andreopoulos B."/>
            <person name="Lu D."/>
            <person name="Skrede I."/>
            <person name="Drula E."/>
            <person name="Henrissat B."/>
            <person name="Morin E."/>
            <person name="Kohler A."/>
            <person name="Barry K."/>
            <person name="LaButti K."/>
            <person name="Morin E."/>
            <person name="Salamov A."/>
            <person name="Lipzen A."/>
            <person name="Mereny Z."/>
            <person name="Hegedus B."/>
            <person name="Baldrian P."/>
            <person name="Stursova M."/>
            <person name="Weitz H."/>
            <person name="Taylor A."/>
            <person name="Grigoriev I.V."/>
            <person name="Nagy L.G."/>
            <person name="Martin F."/>
            <person name="Kauserud H."/>
        </authorList>
    </citation>
    <scope>NUCLEOTIDE SEQUENCE</scope>
    <source>
        <strain evidence="2">9284</strain>
    </source>
</reference>